<dbReference type="GeneID" id="36329286"/>
<keyword evidence="3" id="KW-1185">Reference proteome</keyword>
<name>A0A1X6NBN6_9APHY</name>
<protein>
    <submittedName>
        <fullName evidence="2">Uncharacterized protein</fullName>
    </submittedName>
</protein>
<organism evidence="2 3">
    <name type="scientific">Postia placenta MAD-698-R-SB12</name>
    <dbReference type="NCBI Taxonomy" id="670580"/>
    <lineage>
        <taxon>Eukaryota</taxon>
        <taxon>Fungi</taxon>
        <taxon>Dikarya</taxon>
        <taxon>Basidiomycota</taxon>
        <taxon>Agaricomycotina</taxon>
        <taxon>Agaricomycetes</taxon>
        <taxon>Polyporales</taxon>
        <taxon>Adustoporiaceae</taxon>
        <taxon>Rhodonia</taxon>
    </lineage>
</organism>
<accession>A0A1X6NBN6</accession>
<feature type="compositionally biased region" description="Polar residues" evidence="1">
    <location>
        <begin position="155"/>
        <end position="166"/>
    </location>
</feature>
<dbReference type="Proteomes" id="UP000194127">
    <property type="component" value="Unassembled WGS sequence"/>
</dbReference>
<dbReference type="OrthoDB" id="10272449at2759"/>
<sequence>MHSNSPFVTDRRYWGHEVPCATKAPALAPTPSPHNFLLAYARTIDVCNYHSGNSGDCLYHVWGKCRGLTVPLKRNMKKAVGYRSCKAQTPASHSSSARRQPQHAIAAVINSFFTAIYNTGIGYGRSKMVLRWKKRDPATIRKAVKHESNVKNEESQNTIPIAQPSPRMSRTNFATILDHQWSIDLATQTITVATDDVHMHDDDSDYIELAAELSAVTLDGATITPHCDTPDSVGPLTPAPWTSPWGAQCASPRSDKHSVAYSAESSTPGSERPDTPMEWTTLWDASCVSPEFGKESVAHIGLPHDFYVSDTILNSVWPLTHGMLGQRREPMGSGSDSVIKGLARTGYLRRATMNTTTTTRMEGTDVDDIFEYKTRTTSTQA</sequence>
<dbReference type="RefSeq" id="XP_024342853.1">
    <property type="nucleotide sequence ID" value="XM_024484337.1"/>
</dbReference>
<feature type="region of interest" description="Disordered" evidence="1">
    <location>
        <begin position="146"/>
        <end position="166"/>
    </location>
</feature>
<evidence type="ECO:0000313" key="2">
    <source>
        <dbReference type="EMBL" id="OSX66059.1"/>
    </source>
</evidence>
<gene>
    <name evidence="2" type="ORF">POSPLADRAFT_1133395</name>
</gene>
<reference evidence="2 3" key="1">
    <citation type="submission" date="2017-04" db="EMBL/GenBank/DDBJ databases">
        <title>Genome Sequence of the Model Brown-Rot Fungus Postia placenta SB12.</title>
        <authorList>
            <consortium name="DOE Joint Genome Institute"/>
            <person name="Gaskell J."/>
            <person name="Kersten P."/>
            <person name="Larrondo L.F."/>
            <person name="Canessa P."/>
            <person name="Martinez D."/>
            <person name="Hibbett D."/>
            <person name="Schmoll M."/>
            <person name="Kubicek C.P."/>
            <person name="Martinez A.T."/>
            <person name="Yadav J."/>
            <person name="Master E."/>
            <person name="Magnuson J.K."/>
            <person name="James T."/>
            <person name="Yaver D."/>
            <person name="Berka R."/>
            <person name="Labutti K."/>
            <person name="Lipzen A."/>
            <person name="Aerts A."/>
            <person name="Barry K."/>
            <person name="Henrissat B."/>
            <person name="Blanchette R."/>
            <person name="Grigoriev I."/>
            <person name="Cullen D."/>
        </authorList>
    </citation>
    <scope>NUCLEOTIDE SEQUENCE [LARGE SCALE GENOMIC DNA]</scope>
    <source>
        <strain evidence="2 3">MAD-698-R-SB12</strain>
    </source>
</reference>
<dbReference type="AlphaFoldDB" id="A0A1X6NBN6"/>
<dbReference type="EMBL" id="KZ110592">
    <property type="protein sequence ID" value="OSX66059.1"/>
    <property type="molecule type" value="Genomic_DNA"/>
</dbReference>
<evidence type="ECO:0000256" key="1">
    <source>
        <dbReference type="SAM" id="MobiDB-lite"/>
    </source>
</evidence>
<evidence type="ECO:0000313" key="3">
    <source>
        <dbReference type="Proteomes" id="UP000194127"/>
    </source>
</evidence>
<proteinExistence type="predicted"/>
<feature type="region of interest" description="Disordered" evidence="1">
    <location>
        <begin position="245"/>
        <end position="276"/>
    </location>
</feature>